<dbReference type="SUPFAM" id="SSF46689">
    <property type="entry name" value="Homeodomain-like"/>
    <property type="match status" value="1"/>
</dbReference>
<evidence type="ECO:0000256" key="4">
    <source>
        <dbReference type="ARBA" id="ARBA00023015"/>
    </source>
</evidence>
<evidence type="ECO:0000259" key="8">
    <source>
        <dbReference type="PROSITE" id="PS01124"/>
    </source>
</evidence>
<keyword evidence="4" id="KW-0805">Transcription regulation</keyword>
<dbReference type="Gene3D" id="2.130.10.10">
    <property type="entry name" value="YVTN repeat-like/Quinoprotein amine dehydrogenase"/>
    <property type="match status" value="2"/>
</dbReference>
<dbReference type="InterPro" id="IPR036890">
    <property type="entry name" value="HATPase_C_sf"/>
</dbReference>
<dbReference type="Pfam" id="PF00512">
    <property type="entry name" value="HisKA"/>
    <property type="match status" value="1"/>
</dbReference>
<keyword evidence="12" id="KW-1185">Reference proteome</keyword>
<proteinExistence type="predicted"/>
<dbReference type="Pfam" id="PF07494">
    <property type="entry name" value="Reg_prop"/>
    <property type="match status" value="2"/>
</dbReference>
<dbReference type="EC" id="2.7.13.3" evidence="2"/>
<dbReference type="InterPro" id="IPR015943">
    <property type="entry name" value="WD40/YVTN_repeat-like_dom_sf"/>
</dbReference>
<name>A0A1M6GWC5_9BACE</name>
<evidence type="ECO:0000256" key="1">
    <source>
        <dbReference type="ARBA" id="ARBA00000085"/>
    </source>
</evidence>
<evidence type="ECO:0000259" key="9">
    <source>
        <dbReference type="PROSITE" id="PS50109"/>
    </source>
</evidence>
<dbReference type="Pfam" id="PF02518">
    <property type="entry name" value="HATPase_c"/>
    <property type="match status" value="1"/>
</dbReference>
<keyword evidence="11" id="KW-0418">Kinase</keyword>
<keyword evidence="3 6" id="KW-0597">Phosphoprotein</keyword>
<dbReference type="GO" id="GO:0043565">
    <property type="term" value="F:sequence-specific DNA binding"/>
    <property type="evidence" value="ECO:0007669"/>
    <property type="project" value="InterPro"/>
</dbReference>
<protein>
    <recommendedName>
        <fullName evidence="2">histidine kinase</fullName>
        <ecNumber evidence="2">2.7.13.3</ecNumber>
    </recommendedName>
</protein>
<dbReference type="SMART" id="SM00342">
    <property type="entry name" value="HTH_ARAC"/>
    <property type="match status" value="1"/>
</dbReference>
<dbReference type="Gene3D" id="2.60.40.10">
    <property type="entry name" value="Immunoglobulins"/>
    <property type="match status" value="1"/>
</dbReference>
<dbReference type="InterPro" id="IPR011006">
    <property type="entry name" value="CheY-like_superfamily"/>
</dbReference>
<accession>A0A1M6GWC5</accession>
<dbReference type="SMART" id="SM00388">
    <property type="entry name" value="HisKA"/>
    <property type="match status" value="1"/>
</dbReference>
<dbReference type="GO" id="GO:0003700">
    <property type="term" value="F:DNA-binding transcription factor activity"/>
    <property type="evidence" value="ECO:0007669"/>
    <property type="project" value="InterPro"/>
</dbReference>
<evidence type="ECO:0000256" key="3">
    <source>
        <dbReference type="ARBA" id="ARBA00022553"/>
    </source>
</evidence>
<evidence type="ECO:0000313" key="12">
    <source>
        <dbReference type="Proteomes" id="UP000184192"/>
    </source>
</evidence>
<dbReference type="SUPFAM" id="SSF63829">
    <property type="entry name" value="Calcium-dependent phosphotriesterase"/>
    <property type="match status" value="1"/>
</dbReference>
<dbReference type="EMBL" id="FQZN01000016">
    <property type="protein sequence ID" value="SHJ14234.1"/>
    <property type="molecule type" value="Genomic_DNA"/>
</dbReference>
<dbReference type="CDD" id="cd00082">
    <property type="entry name" value="HisKA"/>
    <property type="match status" value="1"/>
</dbReference>
<feature type="domain" description="Histidine kinase" evidence="9">
    <location>
        <begin position="832"/>
        <end position="1050"/>
    </location>
</feature>
<dbReference type="Pfam" id="PF12833">
    <property type="entry name" value="HTH_18"/>
    <property type="match status" value="1"/>
</dbReference>
<dbReference type="InterPro" id="IPR011110">
    <property type="entry name" value="Reg_prop"/>
</dbReference>
<dbReference type="Proteomes" id="UP000184192">
    <property type="component" value="Unassembled WGS sequence"/>
</dbReference>
<feature type="domain" description="Response regulatory" evidence="10">
    <location>
        <begin position="1075"/>
        <end position="1190"/>
    </location>
</feature>
<evidence type="ECO:0000256" key="6">
    <source>
        <dbReference type="PROSITE-ProRule" id="PRU00169"/>
    </source>
</evidence>
<dbReference type="PROSITE" id="PS50109">
    <property type="entry name" value="HIS_KIN"/>
    <property type="match status" value="1"/>
</dbReference>
<keyword evidence="11" id="KW-0808">Transferase</keyword>
<dbReference type="InterPro" id="IPR001789">
    <property type="entry name" value="Sig_transdc_resp-reg_receiver"/>
</dbReference>
<dbReference type="eggNOG" id="COG0745">
    <property type="taxonomic scope" value="Bacteria"/>
</dbReference>
<dbReference type="eggNOG" id="COG5002">
    <property type="taxonomic scope" value="Bacteria"/>
</dbReference>
<dbReference type="SMART" id="SM00448">
    <property type="entry name" value="REC"/>
    <property type="match status" value="1"/>
</dbReference>
<evidence type="ECO:0000256" key="2">
    <source>
        <dbReference type="ARBA" id="ARBA00012438"/>
    </source>
</evidence>
<dbReference type="InterPro" id="IPR009057">
    <property type="entry name" value="Homeodomain-like_sf"/>
</dbReference>
<dbReference type="SUPFAM" id="SSF55874">
    <property type="entry name" value="ATPase domain of HSP90 chaperone/DNA topoisomerase II/histidine kinase"/>
    <property type="match status" value="1"/>
</dbReference>
<dbReference type="Gene3D" id="3.30.565.10">
    <property type="entry name" value="Histidine kinase-like ATPase, C-terminal domain"/>
    <property type="match status" value="1"/>
</dbReference>
<dbReference type="SMART" id="SM00387">
    <property type="entry name" value="HATPase_c"/>
    <property type="match status" value="1"/>
</dbReference>
<evidence type="ECO:0000256" key="5">
    <source>
        <dbReference type="ARBA" id="ARBA00023163"/>
    </source>
</evidence>
<evidence type="ECO:0000313" key="11">
    <source>
        <dbReference type="EMBL" id="SHJ14234.1"/>
    </source>
</evidence>
<dbReference type="SUPFAM" id="SSF52172">
    <property type="entry name" value="CheY-like"/>
    <property type="match status" value="1"/>
</dbReference>
<keyword evidence="7" id="KW-1133">Transmembrane helix</keyword>
<feature type="domain" description="HTH araC/xylS-type" evidence="8">
    <location>
        <begin position="1224"/>
        <end position="1323"/>
    </location>
</feature>
<dbReference type="PANTHER" id="PTHR43547:SF2">
    <property type="entry name" value="HYBRID SIGNAL TRANSDUCTION HISTIDINE KINASE C"/>
    <property type="match status" value="1"/>
</dbReference>
<dbReference type="Gene3D" id="1.10.287.130">
    <property type="match status" value="1"/>
</dbReference>
<keyword evidence="7" id="KW-0812">Transmembrane</keyword>
<keyword evidence="7" id="KW-0472">Membrane</keyword>
<dbReference type="InterPro" id="IPR018060">
    <property type="entry name" value="HTH_AraC"/>
</dbReference>
<dbReference type="SUPFAM" id="SSF47384">
    <property type="entry name" value="Homodimeric domain of signal transducing histidine kinase"/>
    <property type="match status" value="1"/>
</dbReference>
<gene>
    <name evidence="11" type="ORF">SAMN05444350_11698</name>
</gene>
<dbReference type="InterPro" id="IPR036097">
    <property type="entry name" value="HisK_dim/P_sf"/>
</dbReference>
<feature type="transmembrane region" description="Helical" evidence="7">
    <location>
        <begin position="778"/>
        <end position="803"/>
    </location>
</feature>
<comment type="catalytic activity">
    <reaction evidence="1">
        <text>ATP + protein L-histidine = ADP + protein N-phospho-L-histidine.</text>
        <dbReference type="EC" id="2.7.13.3"/>
    </reaction>
</comment>
<sequence>MPERALYMKGFLIIKNIILSKQTLLLVYILVWGMQAYGSANLPSVFPHNYQYKSFKNIYFPIESNIVNAIFQDDTGLTWIGTKSGLFSYDGYQIYKLAKETDIEYANITAIVQISKEYLCIGTNRGLRFFNLLTEQFENLYPATQVVKSVRSLAVWHDKLWIGTNDEGLLYYDFQNGSILHLPLESGKSKSIVYAFAPANGKLYIGSYDGLSCYDPIKQVRETVSLPEQFRKLMVNSLLWDEQQNCLWIGAEGCLLQYSFKDSHVETSLALPSNTSKALAFDNKNNIVIGTDNGLYIYSRNLGKVNHILRDLQNEQSLCNNVISCIYIDKNNNVWLGTDYGISLIIDDSAFQFIHISELINERNGNHFTHIYKDSKGGYWLGGTNGLLLFGENGDVKCFNTETPDGLLLHNRIRCIYEDRDHIMWIATDAGVARYDRKKKKFIHYNIVDRLNQKKANWAYDVYENKYGYLWITTYLGGIFIVDKQELLAHDHEALFRAEWNLSDSLVSTKFSEIAYQIEADNYGFMWVNTQKGLARIDCKSRKTRILDICLNQMIYDGIQSIWYSSDNELYRINVLTCAIEKIGELAKGSLVHSFVLENKNIWVSCTEGVMAWDVTSLQRTGVAFPGRYYQAGFYDKQHEVILWGGYDGISYMPTHAIKKEKKASPVIITAVRSNDKRLLPMVDYIGSSIRYQNRIELPHTEKNLTFEFSTLAYSSETEFYYRLGNTKQWNKLEPGRNYISFANLHPGRYKLFMRSGNSDNPRISPVTKFGFTIFPPWYASVIAYIIYTLILAGIAFIIIKYIRRNIKLKYERIEKEKTLELSNLKLDFFIHISHELKTPLSLIIAPLSTLITEIKKPEHKKRLESVYGHALKLNSLIHEVLDFKQVDCASENTLIRSNIELCSFTRNILDTFSMAFASKNIRPVLISDREQIWMNLDMIKMESVISNIITNAIKFIPAEGGKIEVSIIQEAETVTIQISDTGSGIRHEDLPYVFIRYFQSKNKERRKDGSGIGLYIVKKFIELHDGHVSINSAGDKCGTLVTVTLPLSGANCISSVQNSFQTDQQLSLLSGKPILLIVDDNVEMVTYLVEAFSKEYCCLYALNGKDGITIASEHHPDIILVDQIMPEMDGIEFCKVIRKNLQIALVPIAMLTAKDDKDTELKSMKAGVDAFIAKPFDIDKLELRLEQLLKTRRRLEKRLSIETIGQPVQIQEKEIDTGKAFITKLVAIMEENMENTEFNVSMLCQLVEMDNKQLYRKVKQLAGVTPVDLIRRIRMKKAAALLSQNRFSVSEVMYMVGYSNPSYFSKCFVAEYKVSPSQYASERQNTEG</sequence>
<dbReference type="InterPro" id="IPR004358">
    <property type="entry name" value="Sig_transdc_His_kin-like_C"/>
</dbReference>
<reference evidence="12" key="1">
    <citation type="submission" date="2016-11" db="EMBL/GenBank/DDBJ databases">
        <authorList>
            <person name="Varghese N."/>
            <person name="Submissions S."/>
        </authorList>
    </citation>
    <scope>NUCLEOTIDE SEQUENCE [LARGE SCALE GENOMIC DNA]</scope>
    <source>
        <strain evidence="12">DSM 26884</strain>
    </source>
</reference>
<dbReference type="SUPFAM" id="SSF101898">
    <property type="entry name" value="NHL repeat"/>
    <property type="match status" value="1"/>
</dbReference>
<organism evidence="11 12">
    <name type="scientific">Bacteroides stercorirosoris</name>
    <dbReference type="NCBI Taxonomy" id="871324"/>
    <lineage>
        <taxon>Bacteria</taxon>
        <taxon>Pseudomonadati</taxon>
        <taxon>Bacteroidota</taxon>
        <taxon>Bacteroidia</taxon>
        <taxon>Bacteroidales</taxon>
        <taxon>Bacteroidaceae</taxon>
        <taxon>Bacteroides</taxon>
    </lineage>
</organism>
<evidence type="ECO:0000256" key="7">
    <source>
        <dbReference type="SAM" id="Phobius"/>
    </source>
</evidence>
<evidence type="ECO:0000259" key="10">
    <source>
        <dbReference type="PROSITE" id="PS50110"/>
    </source>
</evidence>
<feature type="modified residue" description="4-aspartylphosphate" evidence="6">
    <location>
        <position position="1123"/>
    </location>
</feature>
<feature type="transmembrane region" description="Helical" evidence="7">
    <location>
        <begin position="12"/>
        <end position="34"/>
    </location>
</feature>
<dbReference type="Gene3D" id="3.40.50.2300">
    <property type="match status" value="1"/>
</dbReference>
<dbReference type="InterPro" id="IPR003594">
    <property type="entry name" value="HATPase_dom"/>
</dbReference>
<dbReference type="PROSITE" id="PS50110">
    <property type="entry name" value="RESPONSE_REGULATORY"/>
    <property type="match status" value="1"/>
</dbReference>
<dbReference type="Pfam" id="PF00072">
    <property type="entry name" value="Response_reg"/>
    <property type="match status" value="1"/>
</dbReference>
<dbReference type="GO" id="GO:0000155">
    <property type="term" value="F:phosphorelay sensor kinase activity"/>
    <property type="evidence" value="ECO:0007669"/>
    <property type="project" value="InterPro"/>
</dbReference>
<dbReference type="eggNOG" id="COG3292">
    <property type="taxonomic scope" value="Bacteria"/>
</dbReference>
<dbReference type="InterPro" id="IPR003661">
    <property type="entry name" value="HisK_dim/P_dom"/>
</dbReference>
<dbReference type="PRINTS" id="PR00344">
    <property type="entry name" value="BCTRLSENSOR"/>
</dbReference>
<keyword evidence="5" id="KW-0804">Transcription</keyword>
<dbReference type="PANTHER" id="PTHR43547">
    <property type="entry name" value="TWO-COMPONENT HISTIDINE KINASE"/>
    <property type="match status" value="1"/>
</dbReference>
<dbReference type="InterPro" id="IPR005467">
    <property type="entry name" value="His_kinase_dom"/>
</dbReference>
<dbReference type="PROSITE" id="PS01124">
    <property type="entry name" value="HTH_ARAC_FAMILY_2"/>
    <property type="match status" value="1"/>
</dbReference>
<dbReference type="InterPro" id="IPR013783">
    <property type="entry name" value="Ig-like_fold"/>
</dbReference>
<dbReference type="Gene3D" id="1.10.10.60">
    <property type="entry name" value="Homeodomain-like"/>
    <property type="match status" value="1"/>
</dbReference>